<name>A0AC61NAV6_9FIRM</name>
<reference evidence="1 2" key="1">
    <citation type="journal article" date="2022" name="Int. J. Syst. Evol. Microbiol.">
        <title>Miniphocaeibacter halophilus sp. nov., an ammonium-tolerant acetate-producing bacterium isolated from a biogas system.</title>
        <authorList>
            <person name="Schnurer A."/>
            <person name="Singh A."/>
            <person name="Bi S."/>
            <person name="Qiao W."/>
            <person name="Westerholm M."/>
        </authorList>
    </citation>
    <scope>NUCLEOTIDE SEQUENCE [LARGE SCALE GENOMIC DNA]</scope>
    <source>
        <strain evidence="1 2">AMB_01</strain>
    </source>
</reference>
<protein>
    <submittedName>
        <fullName evidence="1">ABC-2 transporter permease</fullName>
    </submittedName>
</protein>
<accession>A0AC61NAV6</accession>
<keyword evidence="2" id="KW-1185">Reference proteome</keyword>
<proteinExistence type="predicted"/>
<sequence>MKGLILKDLYYMKIEGKRLIPMFIVLLIMFFNDKNFNIFTFVIVFYMGMLSIGNIFIEKKNDFNKFIISTPVNKKDIVFGKYIFLNCTVIITFLILLLLSKLVLKIDVNIILKERLIIFAVISILLNLYLFLSLKLENDKVATLFSIITMGGLVVPAIIFTNHPEEMPVFIKNIFLMNKEKTSVLSMIIYIFFVLLFSIWSYRDFKNKEF</sequence>
<evidence type="ECO:0000313" key="2">
    <source>
        <dbReference type="Proteomes" id="UP000595814"/>
    </source>
</evidence>
<dbReference type="EMBL" id="CP066744">
    <property type="protein sequence ID" value="QQK08498.1"/>
    <property type="molecule type" value="Genomic_DNA"/>
</dbReference>
<gene>
    <name evidence="1" type="ORF">JFY71_02880</name>
</gene>
<dbReference type="Proteomes" id="UP000595814">
    <property type="component" value="Chromosome"/>
</dbReference>
<organism evidence="1 2">
    <name type="scientific">Miniphocaeibacter halophilus</name>
    <dbReference type="NCBI Taxonomy" id="2931922"/>
    <lineage>
        <taxon>Bacteria</taxon>
        <taxon>Bacillati</taxon>
        <taxon>Bacillota</taxon>
        <taxon>Tissierellia</taxon>
        <taxon>Tissierellales</taxon>
        <taxon>Peptoniphilaceae</taxon>
        <taxon>Miniphocaeibacter</taxon>
    </lineage>
</organism>
<evidence type="ECO:0000313" key="1">
    <source>
        <dbReference type="EMBL" id="QQK08498.1"/>
    </source>
</evidence>